<evidence type="ECO:0000313" key="4">
    <source>
        <dbReference type="Proteomes" id="UP001610563"/>
    </source>
</evidence>
<dbReference type="SUPFAM" id="SSF51735">
    <property type="entry name" value="NAD(P)-binding Rossmann-fold domains"/>
    <property type="match status" value="1"/>
</dbReference>
<sequence>MIGGYYIAAEAGNSPKFPSFSTTLALNFNLKVRPSSSKSTPRIRRKSKSTNSTTKRLVPVINRGNNNTNQKQIMSRIGVFPAAGGLGSSILTHLLDLVPASQLTLIARKPDSLSDAAEAGATIRYADYDDPATLDTAFEGVDVLMLISYASFEIEYRVNAHKKAILSAQALGVKHIFYSSLGFAGNETNKTSVAHVMGAHLATEKFLADLPGTMTYTVVREGLYSESFPIYTNWFDLRNPVDEITIPHDGSGPGVAWVKRDELGEATARLVARYATATGGNPAAVEEFPYVNKIVLLTGPKVYSLSETVGILGRVVGKDVRIKRVTVDEYAAFDHKGLHTYHGVDLAKEWATAWEAIRRGETAVVTPTLKDILGREPEDYETTIRGLLV</sequence>
<dbReference type="InterPro" id="IPR052718">
    <property type="entry name" value="NmrA-type_oxidoreductase"/>
</dbReference>
<name>A0ABR4FQV0_9EURO</name>
<feature type="domain" description="NmrA-like" evidence="2">
    <location>
        <begin position="75"/>
        <end position="326"/>
    </location>
</feature>
<dbReference type="InterPro" id="IPR036291">
    <property type="entry name" value="NAD(P)-bd_dom_sf"/>
</dbReference>
<dbReference type="Gene3D" id="3.40.50.720">
    <property type="entry name" value="NAD(P)-binding Rossmann-like Domain"/>
    <property type="match status" value="1"/>
</dbReference>
<organism evidence="3 4">
    <name type="scientific">Aspergillus keveii</name>
    <dbReference type="NCBI Taxonomy" id="714993"/>
    <lineage>
        <taxon>Eukaryota</taxon>
        <taxon>Fungi</taxon>
        <taxon>Dikarya</taxon>
        <taxon>Ascomycota</taxon>
        <taxon>Pezizomycotina</taxon>
        <taxon>Eurotiomycetes</taxon>
        <taxon>Eurotiomycetidae</taxon>
        <taxon>Eurotiales</taxon>
        <taxon>Aspergillaceae</taxon>
        <taxon>Aspergillus</taxon>
        <taxon>Aspergillus subgen. Nidulantes</taxon>
    </lineage>
</organism>
<dbReference type="Pfam" id="PF05368">
    <property type="entry name" value="NmrA"/>
    <property type="match status" value="1"/>
</dbReference>
<comment type="caution">
    <text evidence="3">The sequence shown here is derived from an EMBL/GenBank/DDBJ whole genome shotgun (WGS) entry which is preliminary data.</text>
</comment>
<reference evidence="3 4" key="1">
    <citation type="submission" date="2024-07" db="EMBL/GenBank/DDBJ databases">
        <title>Section-level genome sequencing and comparative genomics of Aspergillus sections Usti and Cavernicolus.</title>
        <authorList>
            <consortium name="Lawrence Berkeley National Laboratory"/>
            <person name="Nybo J.L."/>
            <person name="Vesth T.C."/>
            <person name="Theobald S."/>
            <person name="Frisvad J.C."/>
            <person name="Larsen T.O."/>
            <person name="Kjaerboelling I."/>
            <person name="Rothschild-Mancinelli K."/>
            <person name="Lyhne E.K."/>
            <person name="Kogle M.E."/>
            <person name="Barry K."/>
            <person name="Clum A."/>
            <person name="Na H."/>
            <person name="Ledsgaard L."/>
            <person name="Lin J."/>
            <person name="Lipzen A."/>
            <person name="Kuo A."/>
            <person name="Riley R."/>
            <person name="Mondo S."/>
            <person name="Labutti K."/>
            <person name="Haridas S."/>
            <person name="Pangalinan J."/>
            <person name="Salamov A.A."/>
            <person name="Simmons B.A."/>
            <person name="Magnuson J.K."/>
            <person name="Chen J."/>
            <person name="Drula E."/>
            <person name="Henrissat B."/>
            <person name="Wiebenga A."/>
            <person name="Lubbers R.J."/>
            <person name="Gomes A.C."/>
            <person name="Makela M.R."/>
            <person name="Stajich J."/>
            <person name="Grigoriev I.V."/>
            <person name="Mortensen U.H."/>
            <person name="De Vries R.P."/>
            <person name="Baker S.E."/>
            <person name="Andersen M.R."/>
        </authorList>
    </citation>
    <scope>NUCLEOTIDE SEQUENCE [LARGE SCALE GENOMIC DNA]</scope>
    <source>
        <strain evidence="3 4">CBS 209.92</strain>
    </source>
</reference>
<dbReference type="Proteomes" id="UP001610563">
    <property type="component" value="Unassembled WGS sequence"/>
</dbReference>
<dbReference type="EMBL" id="JBFTWV010000140">
    <property type="protein sequence ID" value="KAL2785597.1"/>
    <property type="molecule type" value="Genomic_DNA"/>
</dbReference>
<protein>
    <recommendedName>
        <fullName evidence="2">NmrA-like domain-containing protein</fullName>
    </recommendedName>
</protein>
<keyword evidence="4" id="KW-1185">Reference proteome</keyword>
<evidence type="ECO:0000256" key="1">
    <source>
        <dbReference type="SAM" id="MobiDB-lite"/>
    </source>
</evidence>
<gene>
    <name evidence="3" type="ORF">BJX66DRAFT_314509</name>
</gene>
<dbReference type="PANTHER" id="PTHR47129">
    <property type="entry name" value="QUINONE OXIDOREDUCTASE 2"/>
    <property type="match status" value="1"/>
</dbReference>
<dbReference type="Gene3D" id="3.90.25.10">
    <property type="entry name" value="UDP-galactose 4-epimerase, domain 1"/>
    <property type="match status" value="1"/>
</dbReference>
<evidence type="ECO:0000313" key="3">
    <source>
        <dbReference type="EMBL" id="KAL2785597.1"/>
    </source>
</evidence>
<dbReference type="PANTHER" id="PTHR47129:SF1">
    <property type="entry name" value="NMRA-LIKE DOMAIN-CONTAINING PROTEIN"/>
    <property type="match status" value="1"/>
</dbReference>
<proteinExistence type="predicted"/>
<accession>A0ABR4FQV0</accession>
<evidence type="ECO:0000259" key="2">
    <source>
        <dbReference type="Pfam" id="PF05368"/>
    </source>
</evidence>
<feature type="region of interest" description="Disordered" evidence="1">
    <location>
        <begin position="33"/>
        <end position="55"/>
    </location>
</feature>
<dbReference type="InterPro" id="IPR008030">
    <property type="entry name" value="NmrA-like"/>
</dbReference>